<dbReference type="PANTHER" id="PTHR12526:SF622">
    <property type="entry name" value="GLYCOSYLTRANSFERASE (GROUP I)"/>
    <property type="match status" value="1"/>
</dbReference>
<evidence type="ECO:0000259" key="1">
    <source>
        <dbReference type="Pfam" id="PF13439"/>
    </source>
</evidence>
<reference evidence="3" key="1">
    <citation type="submission" date="2017-09" db="EMBL/GenBank/DDBJ databases">
        <title>Depth-based differentiation of microbial function through sediment-hosted aquifers and enrichment of novel symbionts in the deep terrestrial subsurface.</title>
        <authorList>
            <person name="Probst A.J."/>
            <person name="Ladd B."/>
            <person name="Jarett J.K."/>
            <person name="Geller-Mcgrath D.E."/>
            <person name="Sieber C.M.K."/>
            <person name="Emerson J.B."/>
            <person name="Anantharaman K."/>
            <person name="Thomas B.C."/>
            <person name="Malmstrom R."/>
            <person name="Stieglmeier M."/>
            <person name="Klingl A."/>
            <person name="Woyke T."/>
            <person name="Ryan C.M."/>
            <person name="Banfield J.F."/>
        </authorList>
    </citation>
    <scope>NUCLEOTIDE SEQUENCE [LARGE SCALE GENOMIC DNA]</scope>
</reference>
<proteinExistence type="predicted"/>
<gene>
    <name evidence="2" type="ORF">COU16_00105</name>
</gene>
<dbReference type="Pfam" id="PF13692">
    <property type="entry name" value="Glyco_trans_1_4"/>
    <property type="match status" value="1"/>
</dbReference>
<dbReference type="EMBL" id="PFBI01000001">
    <property type="protein sequence ID" value="PIR84909.1"/>
    <property type="molecule type" value="Genomic_DNA"/>
</dbReference>
<dbReference type="Gene3D" id="3.40.50.2000">
    <property type="entry name" value="Glycogen Phosphorylase B"/>
    <property type="match status" value="2"/>
</dbReference>
<comment type="caution">
    <text evidence="2">The sequence shown here is derived from an EMBL/GenBank/DDBJ whole genome shotgun (WGS) entry which is preliminary data.</text>
</comment>
<dbReference type="PANTHER" id="PTHR12526">
    <property type="entry name" value="GLYCOSYLTRANSFERASE"/>
    <property type="match status" value="1"/>
</dbReference>
<dbReference type="InterPro" id="IPR028098">
    <property type="entry name" value="Glyco_trans_4-like_N"/>
</dbReference>
<evidence type="ECO:0000313" key="2">
    <source>
        <dbReference type="EMBL" id="PIR84909.1"/>
    </source>
</evidence>
<feature type="domain" description="Glycosyltransferase subfamily 4-like N-terminal" evidence="1">
    <location>
        <begin position="39"/>
        <end position="190"/>
    </location>
</feature>
<dbReference type="Pfam" id="PF13439">
    <property type="entry name" value="Glyco_transf_4"/>
    <property type="match status" value="1"/>
</dbReference>
<sequence length="369" mass="41467">MIPDKESQENLKKEYGTGLKIIYLAFVRMPTEKAHGAQVMKTCEALADVGATVELVVPNRRTPIEEDSFVYYSVKKNFSFTKLSVPDLVQWGSTGFAFSALWFSEVAKWRKSFWDADIIYSRDAFVLLQYIFLGRKLVFEAHTKPTALSTFVAKRAYRLVVISEGLRDIYIQKGVLPEHIILAHDAVDPEPFEKQYDQKESREWLGIPSDKKVALYVGKIDEAKGAGTFAAASEFTPDNTLCVLIGPENVQKKAWKEKYLSALFLPATAYRDLPRVLAAADILVLPNSAQDTDMSSYTSPLKAFAYLATNKPIVSSDVAALTNILKDRAMYFSADDSEDLARILTATEGTRDPYLHTWQKRAKIITNCM</sequence>
<protein>
    <recommendedName>
        <fullName evidence="1">Glycosyltransferase subfamily 4-like N-terminal domain-containing protein</fullName>
    </recommendedName>
</protein>
<dbReference type="Proteomes" id="UP000229344">
    <property type="component" value="Unassembled WGS sequence"/>
</dbReference>
<organism evidence="2 3">
    <name type="scientific">Candidatus Kaiserbacteria bacterium CG10_big_fil_rev_8_21_14_0_10_47_16</name>
    <dbReference type="NCBI Taxonomy" id="1974608"/>
    <lineage>
        <taxon>Bacteria</taxon>
        <taxon>Candidatus Kaiseribacteriota</taxon>
    </lineage>
</organism>
<accession>A0A2H0UES1</accession>
<name>A0A2H0UES1_9BACT</name>
<dbReference type="SUPFAM" id="SSF53756">
    <property type="entry name" value="UDP-Glycosyltransferase/glycogen phosphorylase"/>
    <property type="match status" value="1"/>
</dbReference>
<evidence type="ECO:0000313" key="3">
    <source>
        <dbReference type="Proteomes" id="UP000229344"/>
    </source>
</evidence>
<dbReference type="AlphaFoldDB" id="A0A2H0UES1"/>